<accession>A0A067YVT1</accession>
<evidence type="ECO:0000313" key="1">
    <source>
        <dbReference type="EMBL" id="AHI60541.1"/>
    </source>
</evidence>
<evidence type="ECO:0000313" key="2">
    <source>
        <dbReference type="Proteomes" id="UP000028460"/>
    </source>
</evidence>
<name>A0A067YVT1_9CAUD</name>
<organism evidence="1 2">
    <name type="scientific">Escherichia phage bV_EcoS_AHP24</name>
    <dbReference type="NCBI Taxonomy" id="1416027"/>
    <lineage>
        <taxon>Viruses</taxon>
        <taxon>Duplodnaviria</taxon>
        <taxon>Heunggongvirae</taxon>
        <taxon>Uroviricota</taxon>
        <taxon>Caudoviricetes</taxon>
        <taxon>Drexlerviridae</taxon>
        <taxon>Rogunavirinae</taxon>
        <taxon>Rogunavirus</taxon>
        <taxon>Rogunavirus AHS24</taxon>
    </lineage>
</organism>
<reference evidence="1 2" key="1">
    <citation type="journal article" date="2014" name="PLoS ONE">
        <title>Four Escherichia coli O157:H7 Phages: A New Bacteriophage Genus and Taxonomic Classification of T1-Like Phages.</title>
        <authorList>
            <person name="Niu Y.D."/>
            <person name="McAllister T.A."/>
            <person name="Nash J.H."/>
            <person name="Kropinski A.M."/>
            <person name="Stanford K."/>
        </authorList>
    </citation>
    <scope>NUCLEOTIDE SEQUENCE [LARGE SCALE GENOMIC DNA]</scope>
</reference>
<protein>
    <submittedName>
        <fullName evidence="1">Uncharacterized protein</fullName>
    </submittedName>
</protein>
<dbReference type="Proteomes" id="UP000028460">
    <property type="component" value="Genome"/>
</dbReference>
<sequence>MKIYVFTGNLLAANDSEGGDGKRAIHMGSKKQTMRRISIDEAIKIGSFVCLWVCDGELQAEQVRNGYVYTGYDEYDDDRELFQPAFYLDAEFYIAGE</sequence>
<dbReference type="EMBL" id="KF771236">
    <property type="protein sequence ID" value="AHI60541.1"/>
    <property type="molecule type" value="Genomic_DNA"/>
</dbReference>
<proteinExistence type="predicted"/>
<gene>
    <name evidence="1" type="ORF">AHP24_73</name>
</gene>